<dbReference type="Proteomes" id="UP000046395">
    <property type="component" value="Unassembled WGS sequence"/>
</dbReference>
<reference evidence="2" key="1">
    <citation type="submission" date="2019-12" db="UniProtKB">
        <authorList>
            <consortium name="WormBaseParasite"/>
        </authorList>
    </citation>
    <scope>IDENTIFICATION</scope>
</reference>
<protein>
    <submittedName>
        <fullName evidence="2">FLYWCH-type domain-containing protein</fullName>
    </submittedName>
</protein>
<evidence type="ECO:0000313" key="1">
    <source>
        <dbReference type="Proteomes" id="UP000046395"/>
    </source>
</evidence>
<proteinExistence type="predicted"/>
<dbReference type="WBParaSite" id="TMUE_3000014170.1">
    <property type="protein sequence ID" value="TMUE_3000014170.1"/>
    <property type="gene ID" value="WBGene00289518"/>
</dbReference>
<accession>A0A5S6R3U2</accession>
<dbReference type="AlphaFoldDB" id="A0A5S6R3U2"/>
<keyword evidence="1" id="KW-1185">Reference proteome</keyword>
<name>A0A5S6R3U2_TRIMR</name>
<organism evidence="1 2">
    <name type="scientific">Trichuris muris</name>
    <name type="common">Mouse whipworm</name>
    <dbReference type="NCBI Taxonomy" id="70415"/>
    <lineage>
        <taxon>Eukaryota</taxon>
        <taxon>Metazoa</taxon>
        <taxon>Ecdysozoa</taxon>
        <taxon>Nematoda</taxon>
        <taxon>Enoplea</taxon>
        <taxon>Dorylaimia</taxon>
        <taxon>Trichinellida</taxon>
        <taxon>Trichuridae</taxon>
        <taxon>Trichuris</taxon>
    </lineage>
</organism>
<sequence length="148" mass="17139">MRPGQAVPLEAGEMIARYLHDEAGAIAFMQDHGILHRNRRYECGNAMALNAKTPNHYRWRCGVKTCRKEMAFRRGTWLKGTHLPIRTGQPNRRRGRPQRLDPKKVIEDTIKASTVVEHYSQCSNDLQPYTLCRESLFSLRKIKEALFC</sequence>
<evidence type="ECO:0000313" key="2">
    <source>
        <dbReference type="WBParaSite" id="TMUE_3000014170.1"/>
    </source>
</evidence>